<dbReference type="InterPro" id="IPR027275">
    <property type="entry name" value="PRC-brl_dom"/>
</dbReference>
<evidence type="ECO:0000313" key="3">
    <source>
        <dbReference type="Proteomes" id="UP000474630"/>
    </source>
</evidence>
<evidence type="ECO:0000313" key="2">
    <source>
        <dbReference type="EMBL" id="QIA08979.1"/>
    </source>
</evidence>
<dbReference type="AlphaFoldDB" id="A0A6C0RFQ7"/>
<dbReference type="InterPro" id="IPR014747">
    <property type="entry name" value="Bac_photo_RC_H_C"/>
</dbReference>
<protein>
    <recommendedName>
        <fullName evidence="1">PRC-barrel domain-containing protein</fullName>
    </recommendedName>
</protein>
<evidence type="ECO:0000259" key="1">
    <source>
        <dbReference type="Pfam" id="PF05239"/>
    </source>
</evidence>
<dbReference type="SUPFAM" id="SSF50346">
    <property type="entry name" value="PRC-barrel domain"/>
    <property type="match status" value="2"/>
</dbReference>
<keyword evidence="3" id="KW-1185">Reference proteome</keyword>
<accession>A0A6C0RFQ7</accession>
<gene>
    <name evidence="2" type="ORF">G0Q07_15210</name>
</gene>
<dbReference type="EMBL" id="CP048409">
    <property type="protein sequence ID" value="QIA08979.1"/>
    <property type="molecule type" value="Genomic_DNA"/>
</dbReference>
<dbReference type="Pfam" id="PF05239">
    <property type="entry name" value="PRC"/>
    <property type="match status" value="2"/>
</dbReference>
<dbReference type="Proteomes" id="UP000474630">
    <property type="component" value="Chromosome"/>
</dbReference>
<name>A0A6C0RFQ7_9BACT</name>
<dbReference type="GO" id="GO:0030077">
    <property type="term" value="C:plasma membrane light-harvesting complex"/>
    <property type="evidence" value="ECO:0007669"/>
    <property type="project" value="InterPro"/>
</dbReference>
<sequence>MKRSLKELNKYSVQVIDGEKGKVKNFLFDEDTWIIRYLDIDMGNFFVEKRVLIPREQLDTPEWEDQNFPIKLTMKRIDASPDLEHDLPVSRRYEQDLAQNYDVVPYWPTDMALYPNRESIFTSNKIIRIPKNMNKEKNVDTSLRSFSEVHGYSIKSTDDNFGHLSDIIIDDLDWQIVYVVLDTKNIVPWSKQIILPIEFVEEINFQNQEIRIDLTKEVIKNAPEYDSSKVVDAGVENALYEFYK</sequence>
<organism evidence="2 3">
    <name type="scientific">Draconibacterium halophilum</name>
    <dbReference type="NCBI Taxonomy" id="2706887"/>
    <lineage>
        <taxon>Bacteria</taxon>
        <taxon>Pseudomonadati</taxon>
        <taxon>Bacteroidota</taxon>
        <taxon>Bacteroidia</taxon>
        <taxon>Marinilabiliales</taxon>
        <taxon>Prolixibacteraceae</taxon>
        <taxon>Draconibacterium</taxon>
    </lineage>
</organism>
<feature type="domain" description="PRC-barrel" evidence="1">
    <location>
        <begin position="147"/>
        <end position="218"/>
    </location>
</feature>
<dbReference type="Gene3D" id="3.90.50.10">
    <property type="entry name" value="Photosynthetic Reaction Center, subunit H, domain 2"/>
    <property type="match status" value="2"/>
</dbReference>
<dbReference type="GO" id="GO:0019684">
    <property type="term" value="P:photosynthesis, light reaction"/>
    <property type="evidence" value="ECO:0007669"/>
    <property type="project" value="InterPro"/>
</dbReference>
<dbReference type="InterPro" id="IPR011033">
    <property type="entry name" value="PRC_barrel-like_sf"/>
</dbReference>
<proteinExistence type="predicted"/>
<reference evidence="2 3" key="1">
    <citation type="submission" date="2020-02" db="EMBL/GenBank/DDBJ databases">
        <title>Genome sequencing for Draconibacterium sp. strain M1.</title>
        <authorList>
            <person name="Park S.-J."/>
        </authorList>
    </citation>
    <scope>NUCLEOTIDE SEQUENCE [LARGE SCALE GENOMIC DNA]</scope>
    <source>
        <strain evidence="2 3">M1</strain>
    </source>
</reference>
<feature type="domain" description="PRC-barrel" evidence="1">
    <location>
        <begin position="7"/>
        <end position="56"/>
    </location>
</feature>
<dbReference type="KEGG" id="drc:G0Q07_15210"/>
<dbReference type="RefSeq" id="WP_163347696.1">
    <property type="nucleotide sequence ID" value="NZ_CP048409.1"/>
</dbReference>